<protein>
    <submittedName>
        <fullName evidence="1">Uncharacterized protein</fullName>
    </submittedName>
</protein>
<sequence length="44" mass="5286">MNIMLLYNLNIYKAIKLSVYNFFNEIKSSCCYFENKSIVKEKLD</sequence>
<accession>A0A6C0J3M0</accession>
<reference evidence="1" key="1">
    <citation type="journal article" date="2020" name="Nature">
        <title>Giant virus diversity and host interactions through global metagenomics.</title>
        <authorList>
            <person name="Schulz F."/>
            <person name="Roux S."/>
            <person name="Paez-Espino D."/>
            <person name="Jungbluth S."/>
            <person name="Walsh D.A."/>
            <person name="Denef V.J."/>
            <person name="McMahon K.D."/>
            <person name="Konstantinidis K.T."/>
            <person name="Eloe-Fadrosh E.A."/>
            <person name="Kyrpides N.C."/>
            <person name="Woyke T."/>
        </authorList>
    </citation>
    <scope>NUCLEOTIDE SEQUENCE</scope>
    <source>
        <strain evidence="1">GVMAG-M-3300025860-12</strain>
    </source>
</reference>
<evidence type="ECO:0000313" key="1">
    <source>
        <dbReference type="EMBL" id="QHU00222.1"/>
    </source>
</evidence>
<proteinExistence type="predicted"/>
<name>A0A6C0J3M0_9ZZZZ</name>
<dbReference type="EMBL" id="MN740324">
    <property type="protein sequence ID" value="QHU00222.1"/>
    <property type="molecule type" value="Genomic_DNA"/>
</dbReference>
<dbReference type="AlphaFoldDB" id="A0A6C0J3M0"/>
<organism evidence="1">
    <name type="scientific">viral metagenome</name>
    <dbReference type="NCBI Taxonomy" id="1070528"/>
    <lineage>
        <taxon>unclassified sequences</taxon>
        <taxon>metagenomes</taxon>
        <taxon>organismal metagenomes</taxon>
    </lineage>
</organism>